<evidence type="ECO:0000256" key="1">
    <source>
        <dbReference type="SAM" id="MobiDB-lite"/>
    </source>
</evidence>
<dbReference type="GO" id="GO:0009507">
    <property type="term" value="C:chloroplast"/>
    <property type="evidence" value="ECO:0000318"/>
    <property type="project" value="GO_Central"/>
</dbReference>
<name>A0A059BGP0_EUCGR</name>
<dbReference type="Gramene" id="KCW65041">
    <property type="protein sequence ID" value="KCW65041"/>
    <property type="gene ID" value="EUGRSUZ_G02566"/>
</dbReference>
<feature type="region of interest" description="Disordered" evidence="1">
    <location>
        <begin position="219"/>
        <end position="242"/>
    </location>
</feature>
<gene>
    <name evidence="2" type="ORF">EUGRSUZ_G02566</name>
</gene>
<dbReference type="OrthoDB" id="1931432at2759"/>
<dbReference type="eggNOG" id="ENOG502QUUH">
    <property type="taxonomic scope" value="Eukaryota"/>
</dbReference>
<dbReference type="KEGG" id="egr:104453998"/>
<evidence type="ECO:0008006" key="3">
    <source>
        <dbReference type="Google" id="ProtNLM"/>
    </source>
</evidence>
<dbReference type="AlphaFoldDB" id="A0A059BGP0"/>
<dbReference type="Pfam" id="PF02620">
    <property type="entry name" value="YceD"/>
    <property type="match status" value="1"/>
</dbReference>
<dbReference type="EMBL" id="KK198759">
    <property type="protein sequence ID" value="KCW65041.1"/>
    <property type="molecule type" value="Genomic_DNA"/>
</dbReference>
<proteinExistence type="predicted"/>
<dbReference type="PANTHER" id="PTHR34374">
    <property type="entry name" value="LARGE RIBOSOMAL RNA SUBUNIT ACCUMULATION PROTEIN YCED HOMOLOG 1, CHLOROPLASTIC"/>
    <property type="match status" value="1"/>
</dbReference>
<dbReference type="InterPro" id="IPR003772">
    <property type="entry name" value="YceD"/>
</dbReference>
<organism evidence="2">
    <name type="scientific">Eucalyptus grandis</name>
    <name type="common">Flooded gum</name>
    <dbReference type="NCBI Taxonomy" id="71139"/>
    <lineage>
        <taxon>Eukaryota</taxon>
        <taxon>Viridiplantae</taxon>
        <taxon>Streptophyta</taxon>
        <taxon>Embryophyta</taxon>
        <taxon>Tracheophyta</taxon>
        <taxon>Spermatophyta</taxon>
        <taxon>Magnoliopsida</taxon>
        <taxon>eudicotyledons</taxon>
        <taxon>Gunneridae</taxon>
        <taxon>Pentapetalae</taxon>
        <taxon>rosids</taxon>
        <taxon>malvids</taxon>
        <taxon>Myrtales</taxon>
        <taxon>Myrtaceae</taxon>
        <taxon>Myrtoideae</taxon>
        <taxon>Eucalypteae</taxon>
        <taxon>Eucalyptus</taxon>
    </lineage>
</organism>
<dbReference type="FunCoup" id="A0A059BGP0">
    <property type="interactions" value="1073"/>
</dbReference>
<accession>A0A059BGP0</accession>
<evidence type="ECO:0000313" key="2">
    <source>
        <dbReference type="EMBL" id="KCW65041.1"/>
    </source>
</evidence>
<dbReference type="STRING" id="71139.A0A059BGP0"/>
<dbReference type="PANTHER" id="PTHR34374:SF1">
    <property type="entry name" value="LARGE RIBOSOMAL RNA SUBUNIT ACCUMULATION PROTEIN YCED HOMOLOG 1, CHLOROPLASTIC"/>
    <property type="match status" value="1"/>
</dbReference>
<dbReference type="OMA" id="AECVFSN"/>
<feature type="compositionally biased region" description="Acidic residues" evidence="1">
    <location>
        <begin position="229"/>
        <end position="242"/>
    </location>
</feature>
<protein>
    <recommendedName>
        <fullName evidence="3">Large ribosomal RNA subunit accumulation protein YCED homolog 1, chloroplastic</fullName>
    </recommendedName>
</protein>
<dbReference type="InParanoid" id="A0A059BGP0"/>
<reference evidence="2" key="1">
    <citation type="submission" date="2013-07" db="EMBL/GenBank/DDBJ databases">
        <title>The genome of Eucalyptus grandis.</title>
        <authorList>
            <person name="Schmutz J."/>
            <person name="Hayes R."/>
            <person name="Myburg A."/>
            <person name="Tuskan G."/>
            <person name="Grattapaglia D."/>
            <person name="Rokhsar D.S."/>
        </authorList>
    </citation>
    <scope>NUCLEOTIDE SEQUENCE</scope>
    <source>
        <tissue evidence="2">Leaf extractions</tissue>
    </source>
</reference>
<sequence length="321" mass="35674">MSPLTSLSVAAPSCSCMYKSYSLKPQKIASSVTRVPACYKASCGVTGRMHSVFMHQPLDSSKHAPRDCSSQSFTSDDTLFLEWGDQELDSDEDVYSPWEGAVVYKRNSSVSHVEYCTTLERLGLEKLSTELSKSRASAMGIRVTKAVKDYPHGTPVQISIDVSRKKQKLRLDGILRTVITLGCNRCGEPAADCIYSNFSLLLTEDPIEEPEIIDMGVMFGEDKSRPPPTDEEGDDEDEASIDLDDRLYFPPENKEIDISKHMRDLVHLEITINAVCDPNCKGMCLQCGTNLNTSSCNCREEQVEEKARGPLGNLRKQMQPN</sequence>